<name>A0ABQ3X339_9ACTN</name>
<evidence type="ECO:0000256" key="4">
    <source>
        <dbReference type="ARBA" id="ARBA00022989"/>
    </source>
</evidence>
<organism evidence="8 9">
    <name type="scientific">Actinoplanes couchii</name>
    <dbReference type="NCBI Taxonomy" id="403638"/>
    <lineage>
        <taxon>Bacteria</taxon>
        <taxon>Bacillati</taxon>
        <taxon>Actinomycetota</taxon>
        <taxon>Actinomycetes</taxon>
        <taxon>Micromonosporales</taxon>
        <taxon>Micromonosporaceae</taxon>
        <taxon>Actinoplanes</taxon>
    </lineage>
</organism>
<evidence type="ECO:0000256" key="2">
    <source>
        <dbReference type="ARBA" id="ARBA00022475"/>
    </source>
</evidence>
<comment type="caution">
    <text evidence="8">The sequence shown here is derived from an EMBL/GenBank/DDBJ whole genome shotgun (WGS) entry which is preliminary data.</text>
</comment>
<evidence type="ECO:0000256" key="1">
    <source>
        <dbReference type="ARBA" id="ARBA00004651"/>
    </source>
</evidence>
<feature type="region of interest" description="Disordered" evidence="6">
    <location>
        <begin position="194"/>
        <end position="217"/>
    </location>
</feature>
<proteinExistence type="predicted"/>
<feature type="transmembrane region" description="Helical" evidence="7">
    <location>
        <begin position="368"/>
        <end position="390"/>
    </location>
</feature>
<gene>
    <name evidence="8" type="ORF">Aco03nite_013060</name>
</gene>
<keyword evidence="5 7" id="KW-0472">Membrane</keyword>
<comment type="subcellular location">
    <subcellularLocation>
        <location evidence="1">Cell membrane</location>
        <topology evidence="1">Multi-pass membrane protein</topology>
    </subcellularLocation>
</comment>
<feature type="transmembrane region" description="Helical" evidence="7">
    <location>
        <begin position="340"/>
        <end position="362"/>
    </location>
</feature>
<feature type="transmembrane region" description="Helical" evidence="7">
    <location>
        <begin position="459"/>
        <end position="482"/>
    </location>
</feature>
<feature type="transmembrane region" description="Helical" evidence="7">
    <location>
        <begin position="161"/>
        <end position="179"/>
    </location>
</feature>
<feature type="transmembrane region" description="Helical" evidence="7">
    <location>
        <begin position="41"/>
        <end position="61"/>
    </location>
</feature>
<dbReference type="PANTHER" id="PTHR23513">
    <property type="entry name" value="INTEGRAL MEMBRANE EFFLUX PROTEIN-RELATED"/>
    <property type="match status" value="1"/>
</dbReference>
<feature type="transmembrane region" description="Helical" evidence="7">
    <location>
        <begin position="402"/>
        <end position="419"/>
    </location>
</feature>
<feature type="transmembrane region" description="Helical" evidence="7">
    <location>
        <begin position="488"/>
        <end position="504"/>
    </location>
</feature>
<evidence type="ECO:0000256" key="5">
    <source>
        <dbReference type="ARBA" id="ARBA00023136"/>
    </source>
</evidence>
<dbReference type="SUPFAM" id="SSF103473">
    <property type="entry name" value="MFS general substrate transporter"/>
    <property type="match status" value="1"/>
</dbReference>
<dbReference type="Gene3D" id="1.20.1250.20">
    <property type="entry name" value="MFS general substrate transporter like domains"/>
    <property type="match status" value="2"/>
</dbReference>
<feature type="transmembrane region" description="Helical" evidence="7">
    <location>
        <begin position="425"/>
        <end position="447"/>
    </location>
</feature>
<dbReference type="PANTHER" id="PTHR23513:SF6">
    <property type="entry name" value="MAJOR FACILITATOR SUPERFAMILY ASSOCIATED DOMAIN-CONTAINING PROTEIN"/>
    <property type="match status" value="1"/>
</dbReference>
<evidence type="ECO:0008006" key="10">
    <source>
        <dbReference type="Google" id="ProtNLM"/>
    </source>
</evidence>
<dbReference type="Proteomes" id="UP000612282">
    <property type="component" value="Unassembled WGS sequence"/>
</dbReference>
<keyword evidence="2" id="KW-1003">Cell membrane</keyword>
<dbReference type="RefSeq" id="WP_239144955.1">
    <property type="nucleotide sequence ID" value="NZ_BAAAQE010000076.1"/>
</dbReference>
<evidence type="ECO:0000256" key="7">
    <source>
        <dbReference type="SAM" id="Phobius"/>
    </source>
</evidence>
<evidence type="ECO:0000313" key="9">
    <source>
        <dbReference type="Proteomes" id="UP000612282"/>
    </source>
</evidence>
<dbReference type="InterPro" id="IPR036259">
    <property type="entry name" value="MFS_trans_sf"/>
</dbReference>
<feature type="transmembrane region" description="Helical" evidence="7">
    <location>
        <begin position="68"/>
        <end position="87"/>
    </location>
</feature>
<sequence length="514" mass="51258">MRRNAALLVLISVLSGFGGTALVLAAGVWIFDLTGNPGLAALAALGVYLPSLAAPWLGALVDRFPRRGLLITVEFVVAALLLALLPVDSAGQVWLIYLVMLARGFGYVLLDAGETAMLPSVLPARMLGDVNGWRSSGQEGMKLLAPLAGAGLYAWAGPHPVVLLCAALPLLSALCYALLRRHIPASEPATVATAPSVGSAAVGPATKATEVEGDAGDGKAVWSAEAVPAAGTARAAGDAGDGKAAWGAETVLAAGTSGVEGDGRGLGNAEAEPAVAAAGDAGAGPGVAATGMARPAGVVPVVGVRAEAGEEGRERRVGLGWASVREGLVVLGREPLRTPVLVATVAIAVAGLTNAAVLSRLVDGLHLPATYLGVLSSAQGGGSIVAGLLVGRLLGRMSAARVAAVGAVIFAVACVARIVPWWPSMILGSVLTGIGLVWALIAAVTAIQTGTPEHLLGRVAATGNTAMFGPQALTIPLGAAMIALGDQVTLGVGAVLILVTVLLVRRSMAPRVTV</sequence>
<protein>
    <recommendedName>
        <fullName evidence="10">Major facilitator superfamily MFS_1</fullName>
    </recommendedName>
</protein>
<keyword evidence="3 7" id="KW-0812">Transmembrane</keyword>
<evidence type="ECO:0000313" key="8">
    <source>
        <dbReference type="EMBL" id="GID52902.1"/>
    </source>
</evidence>
<keyword evidence="9" id="KW-1185">Reference proteome</keyword>
<dbReference type="Pfam" id="PF07690">
    <property type="entry name" value="MFS_1"/>
    <property type="match status" value="2"/>
</dbReference>
<accession>A0ABQ3X339</accession>
<reference evidence="8 9" key="1">
    <citation type="submission" date="2021-01" db="EMBL/GenBank/DDBJ databases">
        <title>Whole genome shotgun sequence of Actinoplanes couchii NBRC 106145.</title>
        <authorList>
            <person name="Komaki H."/>
            <person name="Tamura T."/>
        </authorList>
    </citation>
    <scope>NUCLEOTIDE SEQUENCE [LARGE SCALE GENOMIC DNA]</scope>
    <source>
        <strain evidence="8 9">NBRC 106145</strain>
    </source>
</reference>
<evidence type="ECO:0000256" key="6">
    <source>
        <dbReference type="SAM" id="MobiDB-lite"/>
    </source>
</evidence>
<dbReference type="InterPro" id="IPR011701">
    <property type="entry name" value="MFS"/>
</dbReference>
<dbReference type="EMBL" id="BOMG01000024">
    <property type="protein sequence ID" value="GID52902.1"/>
    <property type="molecule type" value="Genomic_DNA"/>
</dbReference>
<keyword evidence="4 7" id="KW-1133">Transmembrane helix</keyword>
<evidence type="ECO:0000256" key="3">
    <source>
        <dbReference type="ARBA" id="ARBA00022692"/>
    </source>
</evidence>